<evidence type="ECO:0000313" key="2">
    <source>
        <dbReference type="Proteomes" id="UP000231259"/>
    </source>
</evidence>
<accession>A0A2G8R8H4</accession>
<dbReference type="EMBL" id="AWWI01000151">
    <property type="protein sequence ID" value="PIL17855.1"/>
    <property type="molecule type" value="Genomic_DNA"/>
</dbReference>
<proteinExistence type="predicted"/>
<protein>
    <submittedName>
        <fullName evidence="1">Uncharacterized protein</fullName>
    </submittedName>
</protein>
<reference evidence="1 2" key="1">
    <citation type="submission" date="2013-09" db="EMBL/GenBank/DDBJ databases">
        <title>Genome sequencing of Phaeobacter antarcticus sp. nov. SM1211.</title>
        <authorList>
            <person name="Zhang X.-Y."/>
            <person name="Liu C."/>
            <person name="Chen X.-L."/>
            <person name="Xie B.-B."/>
            <person name="Qin Q.-L."/>
            <person name="Rong J.-C."/>
            <person name="Zhang Y.-Z."/>
        </authorList>
    </citation>
    <scope>NUCLEOTIDE SEQUENCE [LARGE SCALE GENOMIC DNA]</scope>
    <source>
        <strain evidence="1 2">SM1211</strain>
    </source>
</reference>
<name>A0A2G8R8H4_9RHOB</name>
<gene>
    <name evidence="1" type="ORF">P775_22770</name>
</gene>
<comment type="caution">
    <text evidence="1">The sequence shown here is derived from an EMBL/GenBank/DDBJ whole genome shotgun (WGS) entry which is preliminary data.</text>
</comment>
<organism evidence="1 2">
    <name type="scientific">Puniceibacterium antarcticum</name>
    <dbReference type="NCBI Taxonomy" id="1206336"/>
    <lineage>
        <taxon>Bacteria</taxon>
        <taxon>Pseudomonadati</taxon>
        <taxon>Pseudomonadota</taxon>
        <taxon>Alphaproteobacteria</taxon>
        <taxon>Rhodobacterales</taxon>
        <taxon>Paracoccaceae</taxon>
        <taxon>Puniceibacterium</taxon>
    </lineage>
</organism>
<dbReference type="Proteomes" id="UP000231259">
    <property type="component" value="Unassembled WGS sequence"/>
</dbReference>
<keyword evidence="2" id="KW-1185">Reference proteome</keyword>
<evidence type="ECO:0000313" key="1">
    <source>
        <dbReference type="EMBL" id="PIL17855.1"/>
    </source>
</evidence>
<dbReference type="AlphaFoldDB" id="A0A2G8R8H4"/>
<sequence length="44" mass="4895">MMSLVFGRWWKQRPRNLPAKRQGGSIPASALNTAETALKPMLAL</sequence>